<organism evidence="2 3">
    <name type="scientific">Rhizobium daejeonense</name>
    <dbReference type="NCBI Taxonomy" id="240521"/>
    <lineage>
        <taxon>Bacteria</taxon>
        <taxon>Pseudomonadati</taxon>
        <taxon>Pseudomonadota</taxon>
        <taxon>Alphaproteobacteria</taxon>
        <taxon>Hyphomicrobiales</taxon>
        <taxon>Rhizobiaceae</taxon>
        <taxon>Rhizobium/Agrobacterium group</taxon>
        <taxon>Rhizobium</taxon>
    </lineage>
</organism>
<proteinExistence type="predicted"/>
<evidence type="ECO:0000256" key="1">
    <source>
        <dbReference type="SAM" id="SignalP"/>
    </source>
</evidence>
<dbReference type="AlphaFoldDB" id="A0A6M1SFC8"/>
<comment type="caution">
    <text evidence="2">The sequence shown here is derived from an EMBL/GenBank/DDBJ whole genome shotgun (WGS) entry which is preliminary data.</text>
</comment>
<sequence length="124" mass="12922">MVLAIGLKGLFVLTATCAVLVSAPLQAGNDRPYQHNRHVSSHHNGGAVIGGNGLPSVVPGLGTFAGSLTAVRVKGTGIYMAIEKWPVNNRTTYQPPKAKIIEIDAETGDGACSFEAGVCVIRPR</sequence>
<evidence type="ECO:0000313" key="3">
    <source>
        <dbReference type="Proteomes" id="UP000477849"/>
    </source>
</evidence>
<dbReference type="EMBL" id="JAAKZH010000005">
    <property type="protein sequence ID" value="NGO65436.1"/>
    <property type="molecule type" value="Genomic_DNA"/>
</dbReference>
<feature type="signal peptide" evidence="1">
    <location>
        <begin position="1"/>
        <end position="27"/>
    </location>
</feature>
<dbReference type="Proteomes" id="UP000477849">
    <property type="component" value="Unassembled WGS sequence"/>
</dbReference>
<accession>A0A6M1SFC8</accession>
<reference evidence="2 3" key="1">
    <citation type="submission" date="2020-02" db="EMBL/GenBank/DDBJ databases">
        <title>Genome sequence of the type strain CCBAU10050 of Rhizobium daejeonense.</title>
        <authorList>
            <person name="Gao J."/>
            <person name="Sun J."/>
        </authorList>
    </citation>
    <scope>NUCLEOTIDE SEQUENCE [LARGE SCALE GENOMIC DNA]</scope>
    <source>
        <strain evidence="2 3">CCBAU10050</strain>
    </source>
</reference>
<name>A0A6M1SFC8_9HYPH</name>
<feature type="chain" id="PRO_5026785092" evidence="1">
    <location>
        <begin position="28"/>
        <end position="124"/>
    </location>
</feature>
<dbReference type="RefSeq" id="WP_163902018.1">
    <property type="nucleotide sequence ID" value="NZ_CP048427.1"/>
</dbReference>
<keyword evidence="3" id="KW-1185">Reference proteome</keyword>
<protein>
    <submittedName>
        <fullName evidence="2">Uncharacterized protein</fullName>
    </submittedName>
</protein>
<evidence type="ECO:0000313" key="2">
    <source>
        <dbReference type="EMBL" id="NGO65436.1"/>
    </source>
</evidence>
<gene>
    <name evidence="2" type="ORF">G6N76_17330</name>
</gene>
<keyword evidence="1" id="KW-0732">Signal</keyword>